<reference evidence="7 8" key="1">
    <citation type="submission" date="2024-02" db="EMBL/GenBank/DDBJ databases">
        <authorList>
            <person name="Chen Y."/>
            <person name="Shah S."/>
            <person name="Dougan E. K."/>
            <person name="Thang M."/>
            <person name="Chan C."/>
        </authorList>
    </citation>
    <scope>NUCLEOTIDE SEQUENCE [LARGE SCALE GENOMIC DNA]</scope>
</reference>
<sequence>MASVAFMSHGFGARPTRAQKGPGPSSSGTVMASQLLSLKRPRPSQAAETSASLTLHEKPPMPEIHVHVTTSAFSAFGLPPHLCGVPGPQKSWSPLPAITPALHGHKGPMFMPHGGLIAQQPPRPRVVPKTKAEWIEVDDECDLVQHGFPSMAPALEFDEGWNDLFSSASYILYELAGEAISSMTLTHDWEWNEYPYIGQALRQINTVELPYALATINLGPNKKKWAVGLASNGKLRQKVVKLSLAVALAADAMTLQDTMRNHPGFKDLCEASGIFTGDVSNPPPDALMVCSQPWTGGSKKRRRGPSALPPPPPPLALEDGEVSPRAAPATPKLKPMDYKTQLCSDFQTEFACARGDACHFAHGSEELRKPGEVKPEDFKEDDVASLGTSSTTPSIALGRDELFWIELDTSEEVPKTLEGLPMEAVVLSTCNGKGRGVLNSADGVLQHVLGDEVKELKFIDDADWKELPAVGTALQKAMDKEECFTAVICPTRSIWAVGVGMRGKSRWTAAKLALVLAVALQQEEILNETPDFAEFPMVADMVKQAGEAKKLLN</sequence>
<comment type="caution">
    <text evidence="7">The sequence shown here is derived from an EMBL/GenBank/DDBJ whole genome shotgun (WGS) entry which is preliminary data.</text>
</comment>
<evidence type="ECO:0000256" key="3">
    <source>
        <dbReference type="ARBA" id="ARBA00022833"/>
    </source>
</evidence>
<evidence type="ECO:0000256" key="2">
    <source>
        <dbReference type="ARBA" id="ARBA00022771"/>
    </source>
</evidence>
<keyword evidence="2 4" id="KW-0863">Zinc-finger</keyword>
<feature type="region of interest" description="Disordered" evidence="5">
    <location>
        <begin position="1"/>
        <end position="30"/>
    </location>
</feature>
<organism evidence="7 8">
    <name type="scientific">Durusdinium trenchii</name>
    <dbReference type="NCBI Taxonomy" id="1381693"/>
    <lineage>
        <taxon>Eukaryota</taxon>
        <taxon>Sar</taxon>
        <taxon>Alveolata</taxon>
        <taxon>Dinophyceae</taxon>
        <taxon>Suessiales</taxon>
        <taxon>Symbiodiniaceae</taxon>
        <taxon>Durusdinium</taxon>
    </lineage>
</organism>
<dbReference type="Pfam" id="PF00642">
    <property type="entry name" value="zf-CCCH"/>
    <property type="match status" value="1"/>
</dbReference>
<dbReference type="InterPro" id="IPR036855">
    <property type="entry name" value="Znf_CCCH_sf"/>
</dbReference>
<dbReference type="Proteomes" id="UP001642464">
    <property type="component" value="Unassembled WGS sequence"/>
</dbReference>
<keyword evidence="8" id="KW-1185">Reference proteome</keyword>
<keyword evidence="3 4" id="KW-0862">Zinc</keyword>
<dbReference type="InterPro" id="IPR000571">
    <property type="entry name" value="Znf_CCCH"/>
</dbReference>
<dbReference type="EMBL" id="CAXAMM010042306">
    <property type="protein sequence ID" value="CAK9104043.1"/>
    <property type="molecule type" value="Genomic_DNA"/>
</dbReference>
<name>A0ABP0RTS5_9DINO</name>
<evidence type="ECO:0000313" key="7">
    <source>
        <dbReference type="EMBL" id="CAK9104043.1"/>
    </source>
</evidence>
<dbReference type="Gene3D" id="4.10.1000.10">
    <property type="entry name" value="Zinc finger, CCCH-type"/>
    <property type="match status" value="1"/>
</dbReference>
<gene>
    <name evidence="7" type="ORF">SCF082_LOCUS48583</name>
</gene>
<proteinExistence type="predicted"/>
<feature type="zinc finger region" description="C3H1-type" evidence="4">
    <location>
        <begin position="337"/>
        <end position="365"/>
    </location>
</feature>
<keyword evidence="1 4" id="KW-0479">Metal-binding</keyword>
<accession>A0ABP0RTS5</accession>
<feature type="domain" description="C3H1-type" evidence="6">
    <location>
        <begin position="337"/>
        <end position="365"/>
    </location>
</feature>
<evidence type="ECO:0000256" key="4">
    <source>
        <dbReference type="PROSITE-ProRule" id="PRU00723"/>
    </source>
</evidence>
<dbReference type="SMART" id="SM00356">
    <property type="entry name" value="ZnF_C3H1"/>
    <property type="match status" value="1"/>
</dbReference>
<dbReference type="SUPFAM" id="SSF90229">
    <property type="entry name" value="CCCH zinc finger"/>
    <property type="match status" value="1"/>
</dbReference>
<evidence type="ECO:0000313" key="8">
    <source>
        <dbReference type="Proteomes" id="UP001642464"/>
    </source>
</evidence>
<evidence type="ECO:0000259" key="6">
    <source>
        <dbReference type="PROSITE" id="PS50103"/>
    </source>
</evidence>
<dbReference type="PROSITE" id="PS50103">
    <property type="entry name" value="ZF_C3H1"/>
    <property type="match status" value="1"/>
</dbReference>
<protein>
    <submittedName>
        <fullName evidence="7">C3H1-type domain-containing protein</fullName>
    </submittedName>
</protein>
<feature type="region of interest" description="Disordered" evidence="5">
    <location>
        <begin position="290"/>
        <end position="333"/>
    </location>
</feature>
<evidence type="ECO:0000256" key="1">
    <source>
        <dbReference type="ARBA" id="ARBA00022723"/>
    </source>
</evidence>
<evidence type="ECO:0000256" key="5">
    <source>
        <dbReference type="SAM" id="MobiDB-lite"/>
    </source>
</evidence>